<keyword evidence="1" id="KW-0175">Coiled coil</keyword>
<dbReference type="AlphaFoldDB" id="A0A1Z5JBE8"/>
<dbReference type="EMBL" id="BDSP01000040">
    <property type="protein sequence ID" value="GAX11330.1"/>
    <property type="molecule type" value="Genomic_DNA"/>
</dbReference>
<sequence>MTNDAAEEEEDAVRALAARLAPSLKQAEALLLTHTLHSIPSTNQLDNNEYDDDMDQEMQDLQHAEDLLRRELDQVYLEEPEDLWQRHQESISDNEEEWQKTDIITPHSPSSFYMTSGEAARPMTPKTTRYRQEDHMTVLQLSANNTTALQPRNHLYRVNMTHHLSNTTCRIPIVQEWVVAPSEDTLKQMVVGLQTSTNLETSHVTTLPIRTVTIRIRPDVLCGTVMEALHHALGKQNAEIDKRQGGHMQATWSQHYDVDLQLVTEQSTLERQLLMRLFYNSHSTQESTDSLTPSKKSEQDELVDIQYLIENGLYLNDDDNEEDPNTLVSTKDAPSLHLRECAALIQRIETPQSSRKPIRLSSNPLTKQSMQQAVSTHLLENYIACPSVKEGSSTLPALNAQDYQVIQNSWPLIETIWDELDTRDLLYSSLEHSPFGAFPALPTLDVQYCGQLRRLSRDRLIQQLLKGAGELEEFAREAEYACANMIALLKPTFQLYGIPETPLPQPVSLNDYSLDFTPPHVACPPWGLSVQSALSQIQTWAKEDSEGESSMIKADNAVNLVFNALQMQDDEEQTARLDRKNRQVMDRLAAMQEHEKAMIDDIEAEATVKAILAANDFEAVAKVRQVPLVTWSFLPGTTGTGSCTVTSNFILFSTRRIPIIGGTKTQLFALKDVEFEVSTEKTSLLNPFSSFIRVLNRRQEEVFRFWPSMGAIRLKSFLDRLKINPLLETFEME</sequence>
<accession>A0A1Z5JBE8</accession>
<proteinExistence type="predicted"/>
<evidence type="ECO:0000256" key="1">
    <source>
        <dbReference type="SAM" id="Coils"/>
    </source>
</evidence>
<keyword evidence="4" id="KW-1185">Reference proteome</keyword>
<evidence type="ECO:0000313" key="4">
    <source>
        <dbReference type="Proteomes" id="UP000198406"/>
    </source>
</evidence>
<evidence type="ECO:0000256" key="2">
    <source>
        <dbReference type="SAM" id="MobiDB-lite"/>
    </source>
</evidence>
<organism evidence="3 4">
    <name type="scientific">Fistulifera solaris</name>
    <name type="common">Oleaginous diatom</name>
    <dbReference type="NCBI Taxonomy" id="1519565"/>
    <lineage>
        <taxon>Eukaryota</taxon>
        <taxon>Sar</taxon>
        <taxon>Stramenopiles</taxon>
        <taxon>Ochrophyta</taxon>
        <taxon>Bacillariophyta</taxon>
        <taxon>Bacillariophyceae</taxon>
        <taxon>Bacillariophycidae</taxon>
        <taxon>Naviculales</taxon>
        <taxon>Naviculaceae</taxon>
        <taxon>Fistulifera</taxon>
    </lineage>
</organism>
<protein>
    <submittedName>
        <fullName evidence="3">Uncharacterized protein</fullName>
    </submittedName>
</protein>
<reference evidence="3 4" key="1">
    <citation type="journal article" date="2015" name="Plant Cell">
        <title>Oil accumulation by the oleaginous diatom Fistulifera solaris as revealed by the genome and transcriptome.</title>
        <authorList>
            <person name="Tanaka T."/>
            <person name="Maeda Y."/>
            <person name="Veluchamy A."/>
            <person name="Tanaka M."/>
            <person name="Abida H."/>
            <person name="Marechal E."/>
            <person name="Bowler C."/>
            <person name="Muto M."/>
            <person name="Sunaga Y."/>
            <person name="Tanaka M."/>
            <person name="Yoshino T."/>
            <person name="Taniguchi T."/>
            <person name="Fukuda Y."/>
            <person name="Nemoto M."/>
            <person name="Matsumoto M."/>
            <person name="Wong P.S."/>
            <person name="Aburatani S."/>
            <person name="Fujibuchi W."/>
        </authorList>
    </citation>
    <scope>NUCLEOTIDE SEQUENCE [LARGE SCALE GENOMIC DNA]</scope>
    <source>
        <strain evidence="3 4">JPCC DA0580</strain>
    </source>
</reference>
<comment type="caution">
    <text evidence="3">The sequence shown here is derived from an EMBL/GenBank/DDBJ whole genome shotgun (WGS) entry which is preliminary data.</text>
</comment>
<feature type="coiled-coil region" evidence="1">
    <location>
        <begin position="47"/>
        <end position="74"/>
    </location>
</feature>
<dbReference type="InParanoid" id="A0A1Z5JBE8"/>
<dbReference type="OrthoDB" id="48003at2759"/>
<evidence type="ECO:0000313" key="3">
    <source>
        <dbReference type="EMBL" id="GAX11330.1"/>
    </source>
</evidence>
<dbReference type="Proteomes" id="UP000198406">
    <property type="component" value="Unassembled WGS sequence"/>
</dbReference>
<name>A0A1Z5JBE8_FISSO</name>
<feature type="region of interest" description="Disordered" evidence="2">
    <location>
        <begin position="105"/>
        <end position="124"/>
    </location>
</feature>
<gene>
    <name evidence="3" type="ORF">FisN_15Lh261</name>
</gene>